<dbReference type="RefSeq" id="WP_368652131.1">
    <property type="nucleotide sequence ID" value="NZ_CP162599.1"/>
</dbReference>
<keyword evidence="1" id="KW-0472">Membrane</keyword>
<feature type="transmembrane region" description="Helical" evidence="1">
    <location>
        <begin position="527"/>
        <end position="546"/>
    </location>
</feature>
<dbReference type="SUPFAM" id="SSF88713">
    <property type="entry name" value="Glycoside hydrolase/deacetylase"/>
    <property type="match status" value="1"/>
</dbReference>
<accession>A0AB39HH63</accession>
<gene>
    <name evidence="2" type="ORF">AB4Y30_10210</name>
</gene>
<organism evidence="2">
    <name type="scientific">Ornithinibacillus sp. 4-3</name>
    <dbReference type="NCBI Taxonomy" id="3231488"/>
    <lineage>
        <taxon>Bacteria</taxon>
        <taxon>Bacillati</taxon>
        <taxon>Bacillota</taxon>
        <taxon>Bacilli</taxon>
        <taxon>Bacillales</taxon>
        <taxon>Bacillaceae</taxon>
        <taxon>Ornithinibacillus</taxon>
    </lineage>
</organism>
<keyword evidence="1" id="KW-0812">Transmembrane</keyword>
<dbReference type="EMBL" id="CP162599">
    <property type="protein sequence ID" value="XDK31404.1"/>
    <property type="molecule type" value="Genomic_DNA"/>
</dbReference>
<dbReference type="InterPro" id="IPR018763">
    <property type="entry name" value="DUF2334"/>
</dbReference>
<keyword evidence="1" id="KW-1133">Transmembrane helix</keyword>
<dbReference type="GO" id="GO:0005975">
    <property type="term" value="P:carbohydrate metabolic process"/>
    <property type="evidence" value="ECO:0007669"/>
    <property type="project" value="InterPro"/>
</dbReference>
<protein>
    <submittedName>
        <fullName evidence="2">DUF2334 domain-containing protein</fullName>
    </submittedName>
</protein>
<evidence type="ECO:0000313" key="2">
    <source>
        <dbReference type="EMBL" id="XDK31404.1"/>
    </source>
</evidence>
<dbReference type="InterPro" id="IPR011330">
    <property type="entry name" value="Glyco_hydro/deAcase_b/a-brl"/>
</dbReference>
<dbReference type="Pfam" id="PF10096">
    <property type="entry name" value="DUF2334"/>
    <property type="match status" value="1"/>
</dbReference>
<sequence length="556" mass="64169">MRKKQLLIWGLFCIVLLVLPFHISASETDKTIIIYSYEEEESLREIRILDSVIGQFTQDFLVIADTEVKKEDLLDVSHLIYVGADKVQIPENVLEAITGFNGKFFAVGHNIEQLKGHFTWINVDDEVLSGYVEIPNNDYTITLSEERIIYQLAEGTYSTIANTYNDTNSSEKFPLIAYHENEYYFTGQSLFSPFGEVLAEGLYHFYSNKEASHIRYLRLEDVHPLMDAKVLREQAEYLKEKNIPYMVAVIPVYTDGDRTIHFSDSKELTETLRYMQKNGASILLHGYRHQYRSSETGEGFEFWDVENNRPIYQAADEPAKLLEDFPSKEAYEQFVKEGEAFEEAYIEDAVLKGVQELVAHRIYPLAFEAPHYTMSQNGYQILSQYFTTYVGRLQLTDLFWESSYSPLYKSTPAFLHGMTVYPETIGFIEADVEDSLQQMQANIEVLQLFNQVYIAGFYHPYLGLEGLKEVVESLESIPNASWLDLKAEDNKVEINDIRIESKDGEIEVSKPFFASTYERKVFFDENLIYFGLAGIILIILISSIVVKIRKRTKVNR</sequence>
<evidence type="ECO:0000256" key="1">
    <source>
        <dbReference type="SAM" id="Phobius"/>
    </source>
</evidence>
<name>A0AB39HH63_9BACI</name>
<dbReference type="AlphaFoldDB" id="A0AB39HH63"/>
<proteinExistence type="predicted"/>
<reference evidence="2" key="1">
    <citation type="submission" date="2024-07" db="EMBL/GenBank/DDBJ databases">
        <title>Halotolerant mesophilic bacterium Ornithinibacillus sp. 4-3, sp. nov., isolated from soil.</title>
        <authorList>
            <person name="Sidarenka A.V."/>
            <person name="Guliayeva D.E."/>
            <person name="Leanovich S.I."/>
            <person name="Hileuskaya K.S."/>
            <person name="Akhremchuk A.E."/>
            <person name="Sikolenko M.A."/>
            <person name="Valentovich L.N."/>
        </authorList>
    </citation>
    <scope>NUCLEOTIDE SEQUENCE</scope>
    <source>
        <strain evidence="2">4-3</strain>
    </source>
</reference>